<evidence type="ECO:0000313" key="2">
    <source>
        <dbReference type="Proteomes" id="UP000031338"/>
    </source>
</evidence>
<evidence type="ECO:0000313" key="1">
    <source>
        <dbReference type="EMBL" id="KHS41729.1"/>
    </source>
</evidence>
<proteinExistence type="predicted"/>
<organism evidence="1 2">
    <name type="scientific">Novosphingobium subterraneum</name>
    <dbReference type="NCBI Taxonomy" id="48936"/>
    <lineage>
        <taxon>Bacteria</taxon>
        <taxon>Pseudomonadati</taxon>
        <taxon>Pseudomonadota</taxon>
        <taxon>Alphaproteobacteria</taxon>
        <taxon>Sphingomonadales</taxon>
        <taxon>Sphingomonadaceae</taxon>
        <taxon>Novosphingobium</taxon>
    </lineage>
</organism>
<keyword evidence="2" id="KW-1185">Reference proteome</keyword>
<protein>
    <submittedName>
        <fullName evidence="1">Uncharacterized protein</fullName>
    </submittedName>
</protein>
<accession>A0A0B8Z659</accession>
<dbReference type="PATRIC" id="fig|48936.3.peg.4489"/>
<dbReference type="STRING" id="48936.NJ75_04449"/>
<sequence>MILHMLLIGATQRYVDPLAVEIDYLQEMPTTHDAISKAKTQTWHRILTHYLPLYLPEIERFAGYSRSDWFLALLERFPTPASMIALGQGGFAREAWSLVGRKVFKARLINDIDETACVSVALRVDEDSVAIAMFRMVIAQARSLVRQRDEIERTAHTLLCVN</sequence>
<comment type="caution">
    <text evidence="1">The sequence shown here is derived from an EMBL/GenBank/DDBJ whole genome shotgun (WGS) entry which is preliminary data.</text>
</comment>
<dbReference type="AlphaFoldDB" id="A0A0B8Z659"/>
<reference evidence="1 2" key="1">
    <citation type="submission" date="2014-10" db="EMBL/GenBank/DDBJ databases">
        <title>Draft genome sequence of Novosphingobium subterraneum DSM 12447.</title>
        <authorList>
            <person name="Gan H.M."/>
            <person name="Gan H.Y."/>
            <person name="Savka M.A."/>
        </authorList>
    </citation>
    <scope>NUCLEOTIDE SEQUENCE [LARGE SCALE GENOMIC DNA]</scope>
    <source>
        <strain evidence="1 2">DSM 12447</strain>
    </source>
</reference>
<gene>
    <name evidence="1" type="ORF">NJ75_04449</name>
</gene>
<name>A0A0B8Z659_9SPHN</name>
<dbReference type="EMBL" id="JRVC01000034">
    <property type="protein sequence ID" value="KHS41729.1"/>
    <property type="molecule type" value="Genomic_DNA"/>
</dbReference>
<dbReference type="Proteomes" id="UP000031338">
    <property type="component" value="Unassembled WGS sequence"/>
</dbReference>